<keyword evidence="9 12" id="KW-1133">Transmembrane helix</keyword>
<evidence type="ECO:0000256" key="10">
    <source>
        <dbReference type="ARBA" id="ARBA00023004"/>
    </source>
</evidence>
<evidence type="ECO:0000256" key="2">
    <source>
        <dbReference type="ARBA" id="ARBA00009819"/>
    </source>
</evidence>
<dbReference type="Proteomes" id="UP001569904">
    <property type="component" value="Unassembled WGS sequence"/>
</dbReference>
<keyword evidence="3 12" id="KW-0813">Transport</keyword>
<feature type="transmembrane region" description="Helical" evidence="12">
    <location>
        <begin position="12"/>
        <end position="34"/>
    </location>
</feature>
<dbReference type="InterPro" id="IPR002585">
    <property type="entry name" value="Cyt-d_ubiquinol_oxidase_su_1"/>
</dbReference>
<evidence type="ECO:0000256" key="12">
    <source>
        <dbReference type="PIRNR" id="PIRNR006446"/>
    </source>
</evidence>
<keyword evidence="10 12" id="KW-0408">Iron</keyword>
<keyword evidence="7 12" id="KW-0479">Metal-binding</keyword>
<feature type="transmembrane region" description="Helical" evidence="12">
    <location>
        <begin position="179"/>
        <end position="204"/>
    </location>
</feature>
<feature type="transmembrane region" description="Helical" evidence="12">
    <location>
        <begin position="291"/>
        <end position="313"/>
    </location>
</feature>
<feature type="transmembrane region" description="Helical" evidence="12">
    <location>
        <begin position="325"/>
        <end position="343"/>
    </location>
</feature>
<evidence type="ECO:0000313" key="14">
    <source>
        <dbReference type="Proteomes" id="UP001569904"/>
    </source>
</evidence>
<keyword evidence="4 12" id="KW-1003">Cell membrane</keyword>
<evidence type="ECO:0000256" key="5">
    <source>
        <dbReference type="ARBA" id="ARBA00022617"/>
    </source>
</evidence>
<keyword evidence="8 12" id="KW-0249">Electron transport</keyword>
<feature type="transmembrane region" description="Helical" evidence="12">
    <location>
        <begin position="94"/>
        <end position="118"/>
    </location>
</feature>
<evidence type="ECO:0000256" key="1">
    <source>
        <dbReference type="ARBA" id="ARBA00004651"/>
    </source>
</evidence>
<evidence type="ECO:0000256" key="3">
    <source>
        <dbReference type="ARBA" id="ARBA00022448"/>
    </source>
</evidence>
<keyword evidence="11 12" id="KW-0472">Membrane</keyword>
<dbReference type="RefSeq" id="WP_371942347.1">
    <property type="nucleotide sequence ID" value="NZ_JAXCEH010000011.1"/>
</dbReference>
<keyword evidence="6 12" id="KW-0812">Transmembrane</keyword>
<dbReference type="Pfam" id="PF01654">
    <property type="entry name" value="Cyt_bd_oxida_I"/>
    <property type="match status" value="2"/>
</dbReference>
<evidence type="ECO:0000256" key="8">
    <source>
        <dbReference type="ARBA" id="ARBA00022982"/>
    </source>
</evidence>
<name>A0ABV4QYB5_9ACTN</name>
<evidence type="ECO:0000256" key="4">
    <source>
        <dbReference type="ARBA" id="ARBA00022475"/>
    </source>
</evidence>
<sequence>MNAETLDLARLQFAITAGAHFLFVALTLGLAPLVAAVQTRATVSGSETHWRMTRFWGQLYVINYGMGIVTGLVMEFQFGLNWSGLTTVAGDVFGAPLAMETLVAFFLESTFLGLWIFGWGRINRWAHLALIWVVTLTAYVSAYWIIAANGWLQNPVGAERHGGRMVLVDRAAMLTNPDALIALAHVLGAGLLTGGFFLAGISAFHLRRATADLELFRRSLRTGMIVAVPAALFTLGVGFNQFAVVDEHLPMKYAVSTGDTAEQARLQAELAAKLGPGDYSPPDWIGVPADLMIQLGMVLFLLATVNLALAYRRRAGIVTRISRRLLTWSIPLPFVAVLCGWLFREVGRQPWTINQILRTEDALSPSASAGSMRLTLIGFTALFAVLIALDAWLLGRFARRGPDGSALGAAPEPAAEPEPVPNF</sequence>
<proteinExistence type="inferred from homology"/>
<accession>A0ABV4QYB5</accession>
<comment type="caution">
    <text evidence="13">The sequence shown here is derived from an EMBL/GenBank/DDBJ whole genome shotgun (WGS) entry which is preliminary data.</text>
</comment>
<feature type="transmembrane region" description="Helical" evidence="12">
    <location>
        <begin position="125"/>
        <end position="146"/>
    </location>
</feature>
<feature type="transmembrane region" description="Helical" evidence="12">
    <location>
        <begin position="374"/>
        <end position="394"/>
    </location>
</feature>
<reference evidence="13 14" key="1">
    <citation type="submission" date="2023-11" db="EMBL/GenBank/DDBJ databases">
        <title>Actinomadura monticuli sp. nov., isolated from volcanic ash.</title>
        <authorList>
            <person name="Lee S.D."/>
            <person name="Yang H."/>
            <person name="Kim I.S."/>
        </authorList>
    </citation>
    <scope>NUCLEOTIDE SEQUENCE [LARGE SCALE GENOMIC DNA]</scope>
    <source>
        <strain evidence="13 14">DSM 45346</strain>
    </source>
</reference>
<comment type="subcellular location">
    <subcellularLocation>
        <location evidence="1">Cell membrane</location>
        <topology evidence="1">Multi-pass membrane protein</topology>
    </subcellularLocation>
</comment>
<keyword evidence="14" id="KW-1185">Reference proteome</keyword>
<feature type="transmembrane region" description="Helical" evidence="12">
    <location>
        <begin position="55"/>
        <end position="74"/>
    </location>
</feature>
<keyword evidence="5 12" id="KW-0349">Heme</keyword>
<evidence type="ECO:0000256" key="7">
    <source>
        <dbReference type="ARBA" id="ARBA00022723"/>
    </source>
</evidence>
<dbReference type="PIRSF" id="PIRSF006446">
    <property type="entry name" value="Cyt_quinol_oxidase_1"/>
    <property type="match status" value="1"/>
</dbReference>
<dbReference type="PANTHER" id="PTHR30365:SF15">
    <property type="entry name" value="CYTOCHROME BD UBIQUINOL OXIDASE SUBUNIT 1"/>
    <property type="match status" value="1"/>
</dbReference>
<dbReference type="PANTHER" id="PTHR30365">
    <property type="entry name" value="CYTOCHROME D UBIQUINOL OXIDASE"/>
    <property type="match status" value="1"/>
</dbReference>
<protein>
    <submittedName>
        <fullName evidence="13">Cytochrome ubiquinol oxidase subunit I</fullName>
    </submittedName>
</protein>
<evidence type="ECO:0000313" key="13">
    <source>
        <dbReference type="EMBL" id="MFA1555621.1"/>
    </source>
</evidence>
<comment type="similarity">
    <text evidence="2 12">Belongs to the cytochrome ubiquinol oxidase subunit 1 family.</text>
</comment>
<evidence type="ECO:0000256" key="6">
    <source>
        <dbReference type="ARBA" id="ARBA00022692"/>
    </source>
</evidence>
<gene>
    <name evidence="13" type="ORF">SM436_18190</name>
</gene>
<dbReference type="EMBL" id="JAXCEH010000011">
    <property type="protein sequence ID" value="MFA1555621.1"/>
    <property type="molecule type" value="Genomic_DNA"/>
</dbReference>
<organism evidence="13 14">
    <name type="scientific">Actinomadura chokoriensis</name>
    <dbReference type="NCBI Taxonomy" id="454156"/>
    <lineage>
        <taxon>Bacteria</taxon>
        <taxon>Bacillati</taxon>
        <taxon>Actinomycetota</taxon>
        <taxon>Actinomycetes</taxon>
        <taxon>Streptosporangiales</taxon>
        <taxon>Thermomonosporaceae</taxon>
        <taxon>Actinomadura</taxon>
    </lineage>
</organism>
<evidence type="ECO:0000256" key="11">
    <source>
        <dbReference type="ARBA" id="ARBA00023136"/>
    </source>
</evidence>
<feature type="transmembrane region" description="Helical" evidence="12">
    <location>
        <begin position="224"/>
        <end position="243"/>
    </location>
</feature>
<evidence type="ECO:0000256" key="9">
    <source>
        <dbReference type="ARBA" id="ARBA00022989"/>
    </source>
</evidence>